<keyword evidence="3" id="KW-1185">Reference proteome</keyword>
<dbReference type="Proteomes" id="UP001205748">
    <property type="component" value="Unassembled WGS sequence"/>
</dbReference>
<evidence type="ECO:0000313" key="2">
    <source>
        <dbReference type="EMBL" id="MCR1899915.1"/>
    </source>
</evidence>
<dbReference type="RefSeq" id="WP_257532716.1">
    <property type="nucleotide sequence ID" value="NZ_JANKAS010000015.1"/>
</dbReference>
<dbReference type="PROSITE" id="PS51186">
    <property type="entry name" value="GNAT"/>
    <property type="match status" value="1"/>
</dbReference>
<dbReference type="InterPro" id="IPR000182">
    <property type="entry name" value="GNAT_dom"/>
</dbReference>
<dbReference type="Gene3D" id="3.40.630.30">
    <property type="match status" value="1"/>
</dbReference>
<evidence type="ECO:0000313" key="3">
    <source>
        <dbReference type="Proteomes" id="UP001205748"/>
    </source>
</evidence>
<evidence type="ECO:0000259" key="1">
    <source>
        <dbReference type="PROSITE" id="PS51186"/>
    </source>
</evidence>
<dbReference type="CDD" id="cd04301">
    <property type="entry name" value="NAT_SF"/>
    <property type="match status" value="1"/>
</dbReference>
<reference evidence="2" key="1">
    <citation type="submission" date="2022-07" db="EMBL/GenBank/DDBJ databases">
        <title>Enhanced cultured diversity of the mouse gut microbiota enables custom-made synthetic communities.</title>
        <authorList>
            <person name="Afrizal A."/>
        </authorList>
    </citation>
    <scope>NUCLEOTIDE SEQUENCE</scope>
    <source>
        <strain evidence="2">DSM 28593</strain>
    </source>
</reference>
<protein>
    <submittedName>
        <fullName evidence="2">GNAT family N-acetyltransferase</fullName>
    </submittedName>
</protein>
<gene>
    <name evidence="2" type="ORF">NSA47_13125</name>
</gene>
<dbReference type="EMBL" id="JANKAS010000015">
    <property type="protein sequence ID" value="MCR1899915.1"/>
    <property type="molecule type" value="Genomic_DNA"/>
</dbReference>
<dbReference type="Pfam" id="PF00583">
    <property type="entry name" value="Acetyltransf_1"/>
    <property type="match status" value="1"/>
</dbReference>
<dbReference type="InterPro" id="IPR016181">
    <property type="entry name" value="Acyl_CoA_acyltransferase"/>
</dbReference>
<feature type="domain" description="N-acetyltransferase" evidence="1">
    <location>
        <begin position="12"/>
        <end position="178"/>
    </location>
</feature>
<dbReference type="SUPFAM" id="SSF55729">
    <property type="entry name" value="Acyl-CoA N-acyltransferases (Nat)"/>
    <property type="match status" value="1"/>
</dbReference>
<proteinExistence type="predicted"/>
<organism evidence="2 3">
    <name type="scientific">Irregularibacter muris</name>
    <dbReference type="NCBI Taxonomy" id="1796619"/>
    <lineage>
        <taxon>Bacteria</taxon>
        <taxon>Bacillati</taxon>
        <taxon>Bacillota</taxon>
        <taxon>Clostridia</taxon>
        <taxon>Eubacteriales</taxon>
        <taxon>Eubacteriaceae</taxon>
        <taxon>Irregularibacter</taxon>
    </lineage>
</organism>
<comment type="caution">
    <text evidence="2">The sequence shown here is derived from an EMBL/GenBank/DDBJ whole genome shotgun (WGS) entry which is preliminary data.</text>
</comment>
<dbReference type="AlphaFoldDB" id="A0AAE3HIA9"/>
<dbReference type="PANTHER" id="PTHR43415">
    <property type="entry name" value="SPERMIDINE N(1)-ACETYLTRANSFERASE"/>
    <property type="match status" value="1"/>
</dbReference>
<dbReference type="PANTHER" id="PTHR43415:SF3">
    <property type="entry name" value="GNAT-FAMILY ACETYLTRANSFERASE"/>
    <property type="match status" value="1"/>
</dbReference>
<sequence>MTQVSLKDGSIITIRKAVSSDAKEVLEYIHKISSESDFLTFGEGEFHRTIEQQKNFIYDIAKRKNALFIVAEIDGKIVGNLNFSGGLRPRMAHTGEFGLSVLQEYWGKGIGTKLIKNLIQWCKKSETIRKINLKVRNDNHLAIHLYKKLGFKQEGIITRDFLVDNRFYDSIFMGLTID</sequence>
<accession>A0AAE3HIA9</accession>
<name>A0AAE3HIA9_9FIRM</name>
<dbReference type="GO" id="GO:0016747">
    <property type="term" value="F:acyltransferase activity, transferring groups other than amino-acyl groups"/>
    <property type="evidence" value="ECO:0007669"/>
    <property type="project" value="InterPro"/>
</dbReference>